<reference evidence="2" key="1">
    <citation type="journal article" date="2008" name="J. Bacteriol.">
        <title>Genome sequence of the fish pathogen Renibacterium salmoninarum suggests reductive evolution away from an environmental Arthrobacter ancestor.</title>
        <authorList>
            <person name="Wiens G.D."/>
            <person name="Rockey D.D."/>
            <person name="Wu Z."/>
            <person name="Chang J."/>
            <person name="Levy R."/>
            <person name="Crane S."/>
            <person name="Chen D.S."/>
            <person name="Capri G.R."/>
            <person name="Burnett J.R."/>
            <person name="Sudheesh P.S."/>
            <person name="Schipma M.J."/>
            <person name="Burd H."/>
            <person name="Bhattacharyya A."/>
            <person name="Rhodes L.D."/>
            <person name="Kaul R."/>
            <person name="Strom M.S."/>
        </authorList>
    </citation>
    <scope>NUCLEOTIDE SEQUENCE [LARGE SCALE GENOMIC DNA]</scope>
    <source>
        <strain evidence="2">ATCC 33209 / DSM 20767 / JCM 11484 / NBRC 15589 / NCIMB 2235</strain>
    </source>
</reference>
<dbReference type="EMBL" id="CP000910">
    <property type="protein sequence ID" value="ABY24260.1"/>
    <property type="molecule type" value="Genomic_DNA"/>
</dbReference>
<dbReference type="Proteomes" id="UP000002007">
    <property type="component" value="Chromosome"/>
</dbReference>
<dbReference type="AlphaFoldDB" id="A9WRH8"/>
<dbReference type="GO" id="GO:0018667">
    <property type="term" value="F:cyclohexanone monooxygenase activity"/>
    <property type="evidence" value="ECO:0007669"/>
    <property type="project" value="UniProtKB-EC"/>
</dbReference>
<dbReference type="STRING" id="288705.RSal33209_2534"/>
<protein>
    <submittedName>
        <fullName evidence="1">Cyclohexanone monooxygenase</fullName>
        <ecNumber evidence="1">1.14.13.22</ecNumber>
    </submittedName>
</protein>
<proteinExistence type="predicted"/>
<dbReference type="eggNOG" id="COG2072">
    <property type="taxonomic scope" value="Bacteria"/>
</dbReference>
<name>A9WRH8_RENSM</name>
<dbReference type="EC" id="1.14.13.22" evidence="1"/>
<dbReference type="KEGG" id="rsa:RSal33209_2534"/>
<dbReference type="SUPFAM" id="SSF51905">
    <property type="entry name" value="FAD/NAD(P)-binding domain"/>
    <property type="match status" value="1"/>
</dbReference>
<dbReference type="RefSeq" id="WP_012245920.1">
    <property type="nucleotide sequence ID" value="NC_010168.1"/>
</dbReference>
<keyword evidence="2" id="KW-1185">Reference proteome</keyword>
<organism evidence="1 2">
    <name type="scientific">Renibacterium salmoninarum (strain ATCC 33209 / DSM 20767 / JCM 11484 / NBRC 15589 / NCIMB 2235)</name>
    <dbReference type="NCBI Taxonomy" id="288705"/>
    <lineage>
        <taxon>Bacteria</taxon>
        <taxon>Bacillati</taxon>
        <taxon>Actinomycetota</taxon>
        <taxon>Actinomycetes</taxon>
        <taxon>Micrococcales</taxon>
        <taxon>Micrococcaceae</taxon>
        <taxon>Renibacterium</taxon>
    </lineage>
</organism>
<evidence type="ECO:0000313" key="2">
    <source>
        <dbReference type="Proteomes" id="UP000002007"/>
    </source>
</evidence>
<sequence>MVAGYPNLFLIVGPNTALGHNSIIYMIEAQVRYVLAALKHTKRRGAVGLVPSAQAQAGYNEWIQKRMKRLVWVRGGCSSYYLSSNGKNTTLWPDRAAAFRRLLGNFDARSFQFVSKHTFGQNSSSSKNFIEKAV</sequence>
<keyword evidence="1" id="KW-0560">Oxidoreductase</keyword>
<evidence type="ECO:0000313" key="1">
    <source>
        <dbReference type="EMBL" id="ABY24260.1"/>
    </source>
</evidence>
<dbReference type="PANTHER" id="PTHR42877:SF4">
    <property type="entry name" value="FAD_NAD(P)-BINDING DOMAIN-CONTAINING PROTEIN-RELATED"/>
    <property type="match status" value="1"/>
</dbReference>
<keyword evidence="1" id="KW-0503">Monooxygenase</keyword>
<dbReference type="InterPro" id="IPR051209">
    <property type="entry name" value="FAD-bind_Monooxygenase_sf"/>
</dbReference>
<gene>
    <name evidence="1" type="ordered locus">RSal33209_2534</name>
</gene>
<dbReference type="Gene3D" id="3.50.50.60">
    <property type="entry name" value="FAD/NAD(P)-binding domain"/>
    <property type="match status" value="1"/>
</dbReference>
<dbReference type="HOGENOM" id="CLU_153644_0_0_11"/>
<dbReference type="PANTHER" id="PTHR42877">
    <property type="entry name" value="L-ORNITHINE N(5)-MONOOXYGENASE-RELATED"/>
    <property type="match status" value="1"/>
</dbReference>
<dbReference type="InterPro" id="IPR036188">
    <property type="entry name" value="FAD/NAD-bd_sf"/>
</dbReference>
<accession>A9WRH8</accession>